<protein>
    <submittedName>
        <fullName evidence="1">Uncharacterized protein</fullName>
    </submittedName>
</protein>
<accession>A0A081CIR3</accession>
<dbReference type="OrthoDB" id="3366950at2759"/>
<reference evidence="2" key="1">
    <citation type="journal article" date="2014" name="Genome Announc.">
        <title>Draft Genome Sequence of the Yeast Pseudozyma antarctica Type Strain JCM10317, a Producer of the Glycolipid Biosurfactants, Mannosylerythritol Lipids.</title>
        <authorList>
            <person name="Saika A."/>
            <person name="Koike H."/>
            <person name="Hori T."/>
            <person name="Fukuoka T."/>
            <person name="Sato S."/>
            <person name="Habe H."/>
            <person name="Kitamoto D."/>
            <person name="Morita T."/>
        </authorList>
    </citation>
    <scope>NUCLEOTIDE SEQUENCE [LARGE SCALE GENOMIC DNA]</scope>
    <source>
        <strain evidence="2">JCM 10317</strain>
    </source>
</reference>
<dbReference type="GeneID" id="26305510"/>
<evidence type="ECO:0000313" key="1">
    <source>
        <dbReference type="EMBL" id="GAK66559.1"/>
    </source>
</evidence>
<dbReference type="EMBL" id="DF830080">
    <property type="protein sequence ID" value="GAK66559.1"/>
    <property type="molecule type" value="Genomic_DNA"/>
</dbReference>
<dbReference type="AlphaFoldDB" id="A0A081CIR3"/>
<name>A0A081CIR3_PSEA2</name>
<dbReference type="RefSeq" id="XP_014655395.1">
    <property type="nucleotide sequence ID" value="XM_014799909.1"/>
</dbReference>
<organism evidence="1 2">
    <name type="scientific">Pseudozyma antarctica</name>
    <name type="common">Yeast</name>
    <name type="synonym">Candida antarctica</name>
    <dbReference type="NCBI Taxonomy" id="84753"/>
    <lineage>
        <taxon>Eukaryota</taxon>
        <taxon>Fungi</taxon>
        <taxon>Dikarya</taxon>
        <taxon>Basidiomycota</taxon>
        <taxon>Ustilaginomycotina</taxon>
        <taxon>Ustilaginomycetes</taxon>
        <taxon>Ustilaginales</taxon>
        <taxon>Ustilaginaceae</taxon>
        <taxon>Moesziomyces</taxon>
    </lineage>
</organism>
<dbReference type="Proteomes" id="UP000053758">
    <property type="component" value="Unassembled WGS sequence"/>
</dbReference>
<sequence>MLSSRAAAGGDPTEVSETAQALLKAHYGRLRTATHSSDRAVLTKLESAAANLERICLQLDNIQVAHELRSGQSSAHQASRILQPLGALAFWPAQLHLKDASVFVRQDVAGLSIADQLALEDAALATLTQPAGKERITSSVRLNEPSRTIEVTYVKTSIKDAQSHLQTRRSRFLEHAAQLRDRIAPDSGTKQDQALPKDIHMVNDENQALNEEGLPFFEPIEKVTDEEAAQRKEAYMQPFVRDNDERAADKHKRRLWLEQTLSKLEQEEEQEQDDDADTDAAVEPSTSAADSSAPATQKDDAIDAAEETRVVLRTRTPSPPPSPEDQANAKSLPEIVSAARPPPAKSALKMGLARPPINQRPSFGASGIRHGFLNLNPSSPGAIKSSYSWEDLEKEDGQERPSRSHTPTPLSRTSSTAETSLLGRVTDAASSPMTSGTSTPTKKSVRIKSPERAHPEASARSGLTPLQRALRSSIRVKENYADTTPAPSAAADAASARADSGSGTAEKRHRDDVGVEEEAERIVALLGPDVVEGHPSAPPTDVLRQMQQAHEEDQRLSTPEAVAARQKHEEEQREKERMQRLAEKPALGHAVMERPKATAGAAEGKSAANGATKFSAFKKGFLSQKPKFVPNAPGPRVPTAPTESLGMSALDRASMGDDELSARRQAMGLPAAVPHARPSKAYAEKMRQRQEGRVEQDASRPGEGEGEGKVALARPVDGDDVPRPGRVRFGPPASQQNHDEQDADDGLVEINPAAQLDNHLPAEVDDGRELDEEQEEPKIEGEGADADSEDEYFDSYLSSRSRRAAAADSRGIDVDHDGNDDDDDGDDFDDDAEDWDMDDDFDDDEDEYDYDADDLMALAPSMGGDADGLASHPDLMKEYEQARAKLAAMGLAMPGSSGAGSSSAAVLPAEESDDDYEDDVVPLDAAMEDPEYQGNTVSDTSGRSRISRFKASLQQRSSAAGSSQKLEDLLSSAQNLGDGQAANGATSASAAFGMDGFDGPAGKGPVMIIPQLAPVRFPKDGDLVEGGVTGPVALGGADSDDDDEKAEMVMRSRLERREWKQNNPEQARREKESRHNRDMVEQGLAPPSVAPRRQADKAEEHAGAGEGGMQTEEQQQPKPKKVSRFKAARQAQ</sequence>
<evidence type="ECO:0000313" key="2">
    <source>
        <dbReference type="Proteomes" id="UP000053758"/>
    </source>
</evidence>
<keyword evidence="2" id="KW-1185">Reference proteome</keyword>
<gene>
    <name evidence="1" type="ORF">PAN0_013c4781</name>
</gene>
<dbReference type="HOGENOM" id="CLU_295969_0_0_1"/>
<proteinExistence type="predicted"/>